<dbReference type="AlphaFoldDB" id="A0A365XTW6"/>
<evidence type="ECO:0000256" key="1">
    <source>
        <dbReference type="SAM" id="Phobius"/>
    </source>
</evidence>
<feature type="domain" description="Protein FecR C-terminal" evidence="3">
    <location>
        <begin position="276"/>
        <end position="345"/>
    </location>
</feature>
<dbReference type="Proteomes" id="UP000253410">
    <property type="component" value="Unassembled WGS sequence"/>
</dbReference>
<dbReference type="GO" id="GO:0016989">
    <property type="term" value="F:sigma factor antagonist activity"/>
    <property type="evidence" value="ECO:0007669"/>
    <property type="project" value="TreeGrafter"/>
</dbReference>
<keyword evidence="1" id="KW-0472">Membrane</keyword>
<accession>A0A365XTW6</accession>
<dbReference type="InterPro" id="IPR006860">
    <property type="entry name" value="FecR"/>
</dbReference>
<dbReference type="PANTHER" id="PTHR30273">
    <property type="entry name" value="PERIPLASMIC SIGNAL SENSOR AND SIGMA FACTOR ACTIVATOR FECR-RELATED"/>
    <property type="match status" value="1"/>
</dbReference>
<dbReference type="OrthoDB" id="934696at2"/>
<dbReference type="Gene3D" id="3.55.50.30">
    <property type="match status" value="1"/>
</dbReference>
<protein>
    <recommendedName>
        <fullName evidence="6">FecR family protein</fullName>
    </recommendedName>
</protein>
<proteinExistence type="predicted"/>
<name>A0A365XTW6_9BACT</name>
<feature type="domain" description="FecR protein" evidence="2">
    <location>
        <begin position="132"/>
        <end position="222"/>
    </location>
</feature>
<evidence type="ECO:0000313" key="4">
    <source>
        <dbReference type="EMBL" id="RBL89773.1"/>
    </source>
</evidence>
<organism evidence="4 5">
    <name type="scientific">Chitinophaga flava</name>
    <dbReference type="NCBI Taxonomy" id="2259036"/>
    <lineage>
        <taxon>Bacteria</taxon>
        <taxon>Pseudomonadati</taxon>
        <taxon>Bacteroidota</taxon>
        <taxon>Chitinophagia</taxon>
        <taxon>Chitinophagales</taxon>
        <taxon>Chitinophagaceae</taxon>
        <taxon>Chitinophaga</taxon>
    </lineage>
</organism>
<dbReference type="Pfam" id="PF16344">
    <property type="entry name" value="FecR_C"/>
    <property type="match status" value="1"/>
</dbReference>
<evidence type="ECO:0000313" key="5">
    <source>
        <dbReference type="Proteomes" id="UP000253410"/>
    </source>
</evidence>
<feature type="transmembrane region" description="Helical" evidence="1">
    <location>
        <begin position="78"/>
        <end position="97"/>
    </location>
</feature>
<gene>
    <name evidence="4" type="ORF">DF182_25110</name>
</gene>
<dbReference type="PIRSF" id="PIRSF018266">
    <property type="entry name" value="FecR"/>
    <property type="match status" value="1"/>
</dbReference>
<sequence>MKHPATLLEKFFRGECNEVEKQAVTAYFAEHPEALQPWLTEESWHSFHPEHTLSTDVSDKMLAVIESRSWQKKKVKTIYYKWIAAAVLGAALTGFVWNRYHHQPAMPIAAATPVTRTVMVPDTYVQQANRTRKIMSIRLKDGSKAELAPGSQLKYLSSFAVTGREIFLTGEAVFKVAPDKNKPFTVHAGNLATTALGTVFKITAWDAAKGPIRVQLISGKVRVQPDSLAGIKGLKTAYLLPGEDLSFDPVKMTAVVNKTVSTPTKQVIAKPEKEIFTFNNEPLANIFRLMSEKYHLTIQCQESTLADMSFTGTFDSSKESLTDFLFTIATLNNLTIKQTHNIIYITP</sequence>
<dbReference type="RefSeq" id="WP_113618520.1">
    <property type="nucleotide sequence ID" value="NZ_QFFJ01000002.1"/>
</dbReference>
<keyword evidence="1" id="KW-0812">Transmembrane</keyword>
<reference evidence="4 5" key="1">
    <citation type="submission" date="2018-05" db="EMBL/GenBank/DDBJ databases">
        <title>Chitinophaga sp. K3CV102501T nov., isolated from isolated from a monsoon evergreen broad-leaved forest soil.</title>
        <authorList>
            <person name="Lv Y."/>
        </authorList>
    </citation>
    <scope>NUCLEOTIDE SEQUENCE [LARGE SCALE GENOMIC DNA]</scope>
    <source>
        <strain evidence="4 5">GDMCC 1.1325</strain>
    </source>
</reference>
<dbReference type="Gene3D" id="2.60.120.1440">
    <property type="match status" value="1"/>
</dbReference>
<dbReference type="Pfam" id="PF04773">
    <property type="entry name" value="FecR"/>
    <property type="match status" value="1"/>
</dbReference>
<comment type="caution">
    <text evidence="4">The sequence shown here is derived from an EMBL/GenBank/DDBJ whole genome shotgun (WGS) entry which is preliminary data.</text>
</comment>
<evidence type="ECO:0000259" key="3">
    <source>
        <dbReference type="Pfam" id="PF16344"/>
    </source>
</evidence>
<evidence type="ECO:0000259" key="2">
    <source>
        <dbReference type="Pfam" id="PF04773"/>
    </source>
</evidence>
<dbReference type="InterPro" id="IPR032508">
    <property type="entry name" value="FecR_C"/>
</dbReference>
<keyword evidence="5" id="KW-1185">Reference proteome</keyword>
<dbReference type="InterPro" id="IPR012373">
    <property type="entry name" value="Ferrdict_sens_TM"/>
</dbReference>
<keyword evidence="1" id="KW-1133">Transmembrane helix</keyword>
<dbReference type="PANTHER" id="PTHR30273:SF2">
    <property type="entry name" value="PROTEIN FECR"/>
    <property type="match status" value="1"/>
</dbReference>
<dbReference type="EMBL" id="QFFJ01000002">
    <property type="protein sequence ID" value="RBL89773.1"/>
    <property type="molecule type" value="Genomic_DNA"/>
</dbReference>
<evidence type="ECO:0008006" key="6">
    <source>
        <dbReference type="Google" id="ProtNLM"/>
    </source>
</evidence>